<dbReference type="AlphaFoldDB" id="A0A7S2A935"/>
<proteinExistence type="predicted"/>
<evidence type="ECO:0000313" key="1">
    <source>
        <dbReference type="EMBL" id="CAD9361573.1"/>
    </source>
</evidence>
<accession>A0A7S2A935</accession>
<reference evidence="1" key="1">
    <citation type="submission" date="2021-01" db="EMBL/GenBank/DDBJ databases">
        <authorList>
            <person name="Corre E."/>
            <person name="Pelletier E."/>
            <person name="Niang G."/>
            <person name="Scheremetjew M."/>
            <person name="Finn R."/>
            <person name="Kale V."/>
            <person name="Holt S."/>
            <person name="Cochrane G."/>
            <person name="Meng A."/>
            <person name="Brown T."/>
            <person name="Cohen L."/>
        </authorList>
    </citation>
    <scope>NUCLEOTIDE SEQUENCE</scope>
    <source>
        <strain evidence="1">Grunow 1884</strain>
    </source>
</reference>
<organism evidence="1">
    <name type="scientific">Trieres chinensis</name>
    <name type="common">Marine centric diatom</name>
    <name type="synonym">Odontella sinensis</name>
    <dbReference type="NCBI Taxonomy" id="1514140"/>
    <lineage>
        <taxon>Eukaryota</taxon>
        <taxon>Sar</taxon>
        <taxon>Stramenopiles</taxon>
        <taxon>Ochrophyta</taxon>
        <taxon>Bacillariophyta</taxon>
        <taxon>Mediophyceae</taxon>
        <taxon>Biddulphiophycidae</taxon>
        <taxon>Eupodiscales</taxon>
        <taxon>Parodontellaceae</taxon>
        <taxon>Trieres</taxon>
    </lineage>
</organism>
<protein>
    <submittedName>
        <fullName evidence="1">Uncharacterized protein</fullName>
    </submittedName>
</protein>
<sequence>MNGIYRIVVARPRNGRPVYRMETEDDIDTTKTGCNGCIIPYIDSPGGATMWYDSSRNRWVLYADHKSRDDDVWSYAGADDVMWDNSKSPALRSLRGTPTPLGPWIGGASVGLP</sequence>
<gene>
    <name evidence="1" type="ORF">OSIN01602_LOCUS21894</name>
</gene>
<dbReference type="EMBL" id="HBGO01037825">
    <property type="protein sequence ID" value="CAD9361573.1"/>
    <property type="molecule type" value="Transcribed_RNA"/>
</dbReference>
<name>A0A7S2A935_TRICV</name>